<evidence type="ECO:0000313" key="2">
    <source>
        <dbReference type="Proteomes" id="UP000198741"/>
    </source>
</evidence>
<accession>A0A1H0JYN9</accession>
<protein>
    <submittedName>
        <fullName evidence="1">Uncharacterized protein</fullName>
    </submittedName>
</protein>
<dbReference type="EMBL" id="LT629710">
    <property type="protein sequence ID" value="SDO48639.1"/>
    <property type="molecule type" value="Genomic_DNA"/>
</dbReference>
<dbReference type="STRING" id="1090615.SAMN04515671_1093"/>
<organism evidence="1 2">
    <name type="scientific">Nakamurella panacisegetis</name>
    <dbReference type="NCBI Taxonomy" id="1090615"/>
    <lineage>
        <taxon>Bacteria</taxon>
        <taxon>Bacillati</taxon>
        <taxon>Actinomycetota</taxon>
        <taxon>Actinomycetes</taxon>
        <taxon>Nakamurellales</taxon>
        <taxon>Nakamurellaceae</taxon>
        <taxon>Nakamurella</taxon>
    </lineage>
</organism>
<dbReference type="OrthoDB" id="4793740at2"/>
<dbReference type="AlphaFoldDB" id="A0A1H0JYN9"/>
<dbReference type="RefSeq" id="WP_090474925.1">
    <property type="nucleotide sequence ID" value="NZ_LT629710.1"/>
</dbReference>
<sequence>MAFEVFDKRLTPLAKAPIITIQMRGIFSMNRAAYALMDSPSHVELLYDKDDQVIGIRGVDDDVPHGYEVRAQTRDKVSGPVIIAGTAFTQYYKIDTSVSRRWTPTVENGILRIDLKEPGVAIKGNRTAQASSGDEQES</sequence>
<gene>
    <name evidence="1" type="ORF">SAMN04515671_1093</name>
</gene>
<keyword evidence="2" id="KW-1185">Reference proteome</keyword>
<name>A0A1H0JYN9_9ACTN</name>
<proteinExistence type="predicted"/>
<reference evidence="1 2" key="1">
    <citation type="submission" date="2016-10" db="EMBL/GenBank/DDBJ databases">
        <authorList>
            <person name="de Groot N.N."/>
        </authorList>
    </citation>
    <scope>NUCLEOTIDE SEQUENCE [LARGE SCALE GENOMIC DNA]</scope>
    <source>
        <strain evidence="2">P4-7,KCTC 19426,CECT 7604</strain>
    </source>
</reference>
<dbReference type="Proteomes" id="UP000198741">
    <property type="component" value="Chromosome I"/>
</dbReference>
<evidence type="ECO:0000313" key="1">
    <source>
        <dbReference type="EMBL" id="SDO48639.1"/>
    </source>
</evidence>